<sequence length="375" mass="44797">MSGRQLFRKRLIQEWKFQWGVLRSVFDWTIILYMAIPAMILIPFLYADVWKNIHLYWSEEFPFSILLLLVLLLSTRGNFRTYVREADLLYVIQRKKLFYQLKLHSFLFSVFQLVAGVALIFIVILPIVIRIYQFSPMEVLLLFLEICAFRLLFLTLKKIMNRALYKWIFFPLTFIVTARVILYTDSVILGVLSIVIIFIIVMFHLTKIIKTNRLFYKEIEIEHAERIRYIKLILNFSMEVEKEITDQRKKPVVLFRKSRRIFKKRNSENGLLELLIKAFLRNKSHLILYCQFVIVTMYAITVSPVVLKWIVFLCSCFAVNDWLKALYTKMLDNSFFAVVPFEQELTNVVWFRFKRWIALPAVIFIGVFTLIMTLI</sequence>
<accession>A0A2U1JXQ9</accession>
<feature type="transmembrane region" description="Helical" evidence="1">
    <location>
        <begin position="106"/>
        <end position="133"/>
    </location>
</feature>
<evidence type="ECO:0008006" key="4">
    <source>
        <dbReference type="Google" id="ProtNLM"/>
    </source>
</evidence>
<gene>
    <name evidence="2" type="ORF">DCC39_12320</name>
</gene>
<feature type="transmembrane region" description="Helical" evidence="1">
    <location>
        <begin position="187"/>
        <end position="205"/>
    </location>
</feature>
<comment type="caution">
    <text evidence="2">The sequence shown here is derived from an EMBL/GenBank/DDBJ whole genome shotgun (WGS) entry which is preliminary data.</text>
</comment>
<dbReference type="EMBL" id="QCZG01000026">
    <property type="protein sequence ID" value="PWA09744.1"/>
    <property type="molecule type" value="Genomic_DNA"/>
</dbReference>
<dbReference type="OrthoDB" id="2448479at2"/>
<dbReference type="Proteomes" id="UP000245998">
    <property type="component" value="Unassembled WGS sequence"/>
</dbReference>
<feature type="transmembrane region" description="Helical" evidence="1">
    <location>
        <begin position="163"/>
        <end position="181"/>
    </location>
</feature>
<dbReference type="GO" id="GO:0016020">
    <property type="term" value="C:membrane"/>
    <property type="evidence" value="ECO:0007669"/>
    <property type="project" value="InterPro"/>
</dbReference>
<feature type="transmembrane region" description="Helical" evidence="1">
    <location>
        <begin position="286"/>
        <end position="303"/>
    </location>
</feature>
<proteinExistence type="predicted"/>
<evidence type="ECO:0000313" key="3">
    <source>
        <dbReference type="Proteomes" id="UP000245998"/>
    </source>
</evidence>
<evidence type="ECO:0000256" key="1">
    <source>
        <dbReference type="SAM" id="Phobius"/>
    </source>
</evidence>
<feature type="transmembrane region" description="Helical" evidence="1">
    <location>
        <begin position="356"/>
        <end position="374"/>
    </location>
</feature>
<dbReference type="RefSeq" id="WP_116555207.1">
    <property type="nucleotide sequence ID" value="NZ_QCZG01000026.1"/>
</dbReference>
<dbReference type="Pfam" id="PF05975">
    <property type="entry name" value="EcsB"/>
    <property type="match status" value="1"/>
</dbReference>
<keyword evidence="3" id="KW-1185">Reference proteome</keyword>
<dbReference type="InterPro" id="IPR010288">
    <property type="entry name" value="EcsB_ABC"/>
</dbReference>
<feature type="transmembrane region" description="Helical" evidence="1">
    <location>
        <begin position="61"/>
        <end position="79"/>
    </location>
</feature>
<protein>
    <recommendedName>
        <fullName evidence="4">ABC transporter permease</fullName>
    </recommendedName>
</protein>
<feature type="transmembrane region" description="Helical" evidence="1">
    <location>
        <begin position="139"/>
        <end position="156"/>
    </location>
</feature>
<reference evidence="2 3" key="1">
    <citation type="submission" date="2018-04" db="EMBL/GenBank/DDBJ databases">
        <title>Camelliibacillus theae gen. nov., sp. nov., isolated from Pu'er tea.</title>
        <authorList>
            <person name="Niu L."/>
        </authorList>
    </citation>
    <scope>NUCLEOTIDE SEQUENCE [LARGE SCALE GENOMIC DNA]</scope>
    <source>
        <strain evidence="2 3">T8</strain>
    </source>
</reference>
<feature type="transmembrane region" description="Helical" evidence="1">
    <location>
        <begin position="21"/>
        <end position="46"/>
    </location>
</feature>
<evidence type="ECO:0000313" key="2">
    <source>
        <dbReference type="EMBL" id="PWA09744.1"/>
    </source>
</evidence>
<dbReference type="AlphaFoldDB" id="A0A2U1JXQ9"/>
<keyword evidence="1" id="KW-1133">Transmembrane helix</keyword>
<keyword evidence="1" id="KW-0472">Membrane</keyword>
<keyword evidence="1" id="KW-0812">Transmembrane</keyword>
<organism evidence="2 3">
    <name type="scientific">Pueribacillus theae</name>
    <dbReference type="NCBI Taxonomy" id="2171751"/>
    <lineage>
        <taxon>Bacteria</taxon>
        <taxon>Bacillati</taxon>
        <taxon>Bacillota</taxon>
        <taxon>Bacilli</taxon>
        <taxon>Bacillales</taxon>
        <taxon>Bacillaceae</taxon>
        <taxon>Pueribacillus</taxon>
    </lineage>
</organism>
<name>A0A2U1JXQ9_9BACI</name>